<dbReference type="InterPro" id="IPR036390">
    <property type="entry name" value="WH_DNA-bd_sf"/>
</dbReference>
<dbReference type="InterPro" id="IPR036388">
    <property type="entry name" value="WH-like_DNA-bd_sf"/>
</dbReference>
<dbReference type="Proteomes" id="UP000282170">
    <property type="component" value="Plasmid p1"/>
</dbReference>
<gene>
    <name evidence="2" type="ORF">CNQ36_33855</name>
</gene>
<reference evidence="2 3" key="1">
    <citation type="submission" date="2017-09" db="EMBL/GenBank/DDBJ databases">
        <authorList>
            <person name="Zhang H."/>
            <person name="Hu S."/>
            <person name="Xu J."/>
            <person name="He Z."/>
        </authorList>
    </citation>
    <scope>NUCLEOTIDE SEQUENCE [LARGE SCALE GENOMIC DNA]</scope>
    <source>
        <strain evidence="2 3">TXX3120</strain>
        <plasmid evidence="2 3">p1</plasmid>
    </source>
</reference>
<dbReference type="InterPro" id="IPR011991">
    <property type="entry name" value="ArsR-like_HTH"/>
</dbReference>
<keyword evidence="3" id="KW-1185">Reference proteome</keyword>
<feature type="domain" description="HTH arsR-type" evidence="1">
    <location>
        <begin position="68"/>
        <end position="147"/>
    </location>
</feature>
<dbReference type="Gene3D" id="1.10.10.10">
    <property type="entry name" value="Winged helix-like DNA-binding domain superfamily/Winged helix DNA-binding domain"/>
    <property type="match status" value="1"/>
</dbReference>
<dbReference type="KEGG" id="sfug:CNQ36_33855"/>
<organism evidence="2 3">
    <name type="scientific">Streptomyces fungicidicus</name>
    <dbReference type="NCBI Taxonomy" id="68203"/>
    <lineage>
        <taxon>Bacteria</taxon>
        <taxon>Bacillati</taxon>
        <taxon>Actinomycetota</taxon>
        <taxon>Actinomycetes</taxon>
        <taxon>Kitasatosporales</taxon>
        <taxon>Streptomycetaceae</taxon>
        <taxon>Streptomyces</taxon>
    </lineage>
</organism>
<evidence type="ECO:0000259" key="1">
    <source>
        <dbReference type="SMART" id="SM00418"/>
    </source>
</evidence>
<keyword evidence="2" id="KW-0614">Plasmid</keyword>
<sequence>MSQVVGEGPHAVGQTLDVVVEQHFGHVSGSLAQCSVLLERSATLDCSVVADNPPDYELAERMALTEPAQVQAIGHPLRTTILQLLHERAATVTELATAVERPKSTVAHHVDVLTRNGLLQVVRTRRVRAIEERFYGRTARMFTVAVEPSPAGEVMPGDFNDFEVAARESSKAFEQGKLWGFLRHARISEDQASQFWDRMAELVEEFDRMPRSGETMYGFALGVYPTDHPTLPAAE</sequence>
<dbReference type="GO" id="GO:0003700">
    <property type="term" value="F:DNA-binding transcription factor activity"/>
    <property type="evidence" value="ECO:0007669"/>
    <property type="project" value="InterPro"/>
</dbReference>
<protein>
    <submittedName>
        <fullName evidence="2">ArsR family transcriptional regulator</fullName>
    </submittedName>
</protein>
<evidence type="ECO:0000313" key="3">
    <source>
        <dbReference type="Proteomes" id="UP000282170"/>
    </source>
</evidence>
<dbReference type="CDD" id="cd00090">
    <property type="entry name" value="HTH_ARSR"/>
    <property type="match status" value="1"/>
</dbReference>
<evidence type="ECO:0000313" key="2">
    <source>
        <dbReference type="EMBL" id="AYL40536.1"/>
    </source>
</evidence>
<dbReference type="InterPro" id="IPR001845">
    <property type="entry name" value="HTH_ArsR_DNA-bd_dom"/>
</dbReference>
<dbReference type="AlphaFoldDB" id="A0A494V6A7"/>
<name>A0A494V6A7_9ACTN</name>
<dbReference type="EMBL" id="CP023408">
    <property type="protein sequence ID" value="AYL40536.1"/>
    <property type="molecule type" value="Genomic_DNA"/>
</dbReference>
<geneLocation type="plasmid" evidence="2 3">
    <name>p1</name>
</geneLocation>
<dbReference type="SMART" id="SM00418">
    <property type="entry name" value="HTH_ARSR"/>
    <property type="match status" value="1"/>
</dbReference>
<proteinExistence type="predicted"/>
<accession>A0A494V6A7</accession>
<dbReference type="SUPFAM" id="SSF46785">
    <property type="entry name" value="Winged helix' DNA-binding domain"/>
    <property type="match status" value="1"/>
</dbReference>
<dbReference type="Pfam" id="PF12840">
    <property type="entry name" value="HTH_20"/>
    <property type="match status" value="1"/>
</dbReference>